<feature type="domain" description="PAS" evidence="1">
    <location>
        <begin position="257"/>
        <end position="298"/>
    </location>
</feature>
<organism evidence="2 3">
    <name type="scientific">Ideonella aquatica</name>
    <dbReference type="NCBI Taxonomy" id="2824119"/>
    <lineage>
        <taxon>Bacteria</taxon>
        <taxon>Pseudomonadati</taxon>
        <taxon>Pseudomonadota</taxon>
        <taxon>Betaproteobacteria</taxon>
        <taxon>Burkholderiales</taxon>
        <taxon>Sphaerotilaceae</taxon>
        <taxon>Ideonella</taxon>
    </lineage>
</organism>
<dbReference type="SUPFAM" id="SSF46689">
    <property type="entry name" value="Homeodomain-like"/>
    <property type="match status" value="1"/>
</dbReference>
<dbReference type="SMART" id="SM00091">
    <property type="entry name" value="PAS"/>
    <property type="match status" value="3"/>
</dbReference>
<dbReference type="PROSITE" id="PS50112">
    <property type="entry name" value="PAS"/>
    <property type="match status" value="2"/>
</dbReference>
<dbReference type="Gene3D" id="1.10.10.60">
    <property type="entry name" value="Homeodomain-like"/>
    <property type="match status" value="1"/>
</dbReference>
<accession>A0A941BL29</accession>
<comment type="caution">
    <text evidence="2">The sequence shown here is derived from an EMBL/GenBank/DDBJ whole genome shotgun (WGS) entry which is preliminary data.</text>
</comment>
<dbReference type="NCBIfam" id="TIGR02040">
    <property type="entry name" value="PpsR-CrtJ"/>
    <property type="match status" value="1"/>
</dbReference>
<dbReference type="GO" id="GO:0043565">
    <property type="term" value="F:sequence-specific DNA binding"/>
    <property type="evidence" value="ECO:0007669"/>
    <property type="project" value="InterPro"/>
</dbReference>
<dbReference type="InterPro" id="IPR013767">
    <property type="entry name" value="PAS_fold"/>
</dbReference>
<gene>
    <name evidence="2" type="primary">ppsR</name>
    <name evidence="2" type="ORF">KAK06_16335</name>
</gene>
<dbReference type="InterPro" id="IPR000014">
    <property type="entry name" value="PAS"/>
</dbReference>
<dbReference type="PRINTS" id="PR01590">
    <property type="entry name" value="HTHFIS"/>
</dbReference>
<dbReference type="InterPro" id="IPR011785">
    <property type="entry name" value="Tscrpt_reg_PpsR-CrtJ"/>
</dbReference>
<dbReference type="GO" id="GO:0006355">
    <property type="term" value="P:regulation of DNA-templated transcription"/>
    <property type="evidence" value="ECO:0007669"/>
    <property type="project" value="InterPro"/>
</dbReference>
<dbReference type="Gene3D" id="1.20.5.430">
    <property type="match status" value="1"/>
</dbReference>
<evidence type="ECO:0000313" key="2">
    <source>
        <dbReference type="EMBL" id="MBQ0960523.1"/>
    </source>
</evidence>
<dbReference type="AlphaFoldDB" id="A0A941BL29"/>
<dbReference type="Proteomes" id="UP000678374">
    <property type="component" value="Unassembled WGS sequence"/>
</dbReference>
<proteinExistence type="predicted"/>
<reference evidence="2" key="1">
    <citation type="submission" date="2021-04" db="EMBL/GenBank/DDBJ databases">
        <title>The genome sequence of Ideonella sp. 4Y11.</title>
        <authorList>
            <person name="Liu Y."/>
        </authorList>
    </citation>
    <scope>NUCLEOTIDE SEQUENCE</scope>
    <source>
        <strain evidence="2">4Y11</strain>
    </source>
</reference>
<dbReference type="InterPro" id="IPR035965">
    <property type="entry name" value="PAS-like_dom_sf"/>
</dbReference>
<dbReference type="CDD" id="cd00130">
    <property type="entry name" value="PAS"/>
    <property type="match status" value="2"/>
</dbReference>
<name>A0A941BL29_9BURK</name>
<keyword evidence="3" id="KW-1185">Reference proteome</keyword>
<protein>
    <submittedName>
        <fullName evidence="2">Transcriptional regulator PpsR</fullName>
    </submittedName>
</protein>
<evidence type="ECO:0000259" key="1">
    <source>
        <dbReference type="PROSITE" id="PS50112"/>
    </source>
</evidence>
<dbReference type="InterPro" id="IPR002197">
    <property type="entry name" value="HTH_Fis"/>
</dbReference>
<dbReference type="NCBIfam" id="TIGR00229">
    <property type="entry name" value="sensory_box"/>
    <property type="match status" value="1"/>
</dbReference>
<dbReference type="EMBL" id="JAGQDE010000015">
    <property type="protein sequence ID" value="MBQ0960523.1"/>
    <property type="molecule type" value="Genomic_DNA"/>
</dbReference>
<sequence>MQALAPDAAASLIWTASDIALIVDHQGVVEDVSTSVNGLPHDVPGGWVGRPWVDVVTPESRTKVESLLSETGNPQWRHVNHPLGQGGDFPVMYRAMPVGEQGRVLALGRDLRSVAKLQQRLVDAQHAVERDYLRLRNVEARYRLLFERATDAILIVDASDLRVLEANPMALELLGQPSRRLVGQVLGVGLPDRVVRELDALLDRVRSSGRGEDQRLRVTTPRRLDVVVSASLFTQDERTMILVRMRPLQAGGVEGARELALSQLVQGLPDGFVVTSPDGRVLMANKAFVELAQMTREEHLIGESIERWLGRPGVDLNVMLAALRQQGTLRLFNTVVHGELGVDADVEISAVTAPEAEPPCVAFNIRHVGRRLGQEETTTKGMPRSVEQLTQLVGRMPLRDLVRESTDLIEQLCIEAALQLTQGNRASAAEMLGLSRQSLYVKLRRYGMAEAGADSAAR</sequence>
<dbReference type="InterPro" id="IPR009057">
    <property type="entry name" value="Homeodomain-like_sf"/>
</dbReference>
<dbReference type="Gene3D" id="3.30.450.20">
    <property type="entry name" value="PAS domain"/>
    <property type="match status" value="3"/>
</dbReference>
<dbReference type="Pfam" id="PF00989">
    <property type="entry name" value="PAS"/>
    <property type="match status" value="2"/>
</dbReference>
<dbReference type="Pfam" id="PF02954">
    <property type="entry name" value="HTH_8"/>
    <property type="match status" value="1"/>
</dbReference>
<dbReference type="SUPFAM" id="SSF55785">
    <property type="entry name" value="PYP-like sensor domain (PAS domain)"/>
    <property type="match status" value="2"/>
</dbReference>
<evidence type="ECO:0000313" key="3">
    <source>
        <dbReference type="Proteomes" id="UP000678374"/>
    </source>
</evidence>
<feature type="domain" description="PAS" evidence="1">
    <location>
        <begin position="138"/>
        <end position="184"/>
    </location>
</feature>